<accession>A0ABW7SE77</accession>
<reference evidence="2 3" key="1">
    <citation type="submission" date="2024-10" db="EMBL/GenBank/DDBJ databases">
        <authorList>
            <person name="Wannawong T."/>
            <person name="Kuncharoen N."/>
            <person name="Mhuantong W."/>
        </authorList>
    </citation>
    <scope>NUCLEOTIDE SEQUENCE [LARGE SCALE GENOMIC DNA]</scope>
    <source>
        <strain evidence="2 3">CALK1-4</strain>
    </source>
</reference>
<gene>
    <name evidence="2" type="ORF">ACH3YB_36345</name>
</gene>
<sequence>MPVEYGPWGRIYDSFRRWQAKRHLASGLQPAPVPGRCEGRDRVGSERRFHGVPRPSARGWSPAVRQASGPR</sequence>
<evidence type="ECO:0000313" key="3">
    <source>
        <dbReference type="Proteomes" id="UP001610810"/>
    </source>
</evidence>
<protein>
    <recommendedName>
        <fullName evidence="4">Transposase</fullName>
    </recommendedName>
</protein>
<dbReference type="EMBL" id="JBIQWK010000016">
    <property type="protein sequence ID" value="MFI0577103.1"/>
    <property type="molecule type" value="Genomic_DNA"/>
</dbReference>
<feature type="compositionally biased region" description="Basic and acidic residues" evidence="1">
    <location>
        <begin position="37"/>
        <end position="49"/>
    </location>
</feature>
<evidence type="ECO:0008006" key="4">
    <source>
        <dbReference type="Google" id="ProtNLM"/>
    </source>
</evidence>
<evidence type="ECO:0000256" key="1">
    <source>
        <dbReference type="SAM" id="MobiDB-lite"/>
    </source>
</evidence>
<comment type="caution">
    <text evidence="2">The sequence shown here is derived from an EMBL/GenBank/DDBJ whole genome shotgun (WGS) entry which is preliminary data.</text>
</comment>
<evidence type="ECO:0000313" key="2">
    <source>
        <dbReference type="EMBL" id="MFI0577103.1"/>
    </source>
</evidence>
<organism evidence="2 3">
    <name type="scientific">Streptomyces tendae</name>
    <dbReference type="NCBI Taxonomy" id="1932"/>
    <lineage>
        <taxon>Bacteria</taxon>
        <taxon>Bacillati</taxon>
        <taxon>Actinomycetota</taxon>
        <taxon>Actinomycetes</taxon>
        <taxon>Kitasatosporales</taxon>
        <taxon>Streptomycetaceae</taxon>
        <taxon>Streptomyces</taxon>
    </lineage>
</organism>
<proteinExistence type="predicted"/>
<keyword evidence="3" id="KW-1185">Reference proteome</keyword>
<feature type="region of interest" description="Disordered" evidence="1">
    <location>
        <begin position="27"/>
        <end position="71"/>
    </location>
</feature>
<dbReference type="Proteomes" id="UP001610810">
    <property type="component" value="Unassembled WGS sequence"/>
</dbReference>
<dbReference type="RefSeq" id="WP_307851659.1">
    <property type="nucleotide sequence ID" value="NZ_JBEPAR010000015.1"/>
</dbReference>
<name>A0ABW7SE77_STRTE</name>